<dbReference type="InterPro" id="IPR036322">
    <property type="entry name" value="WD40_repeat_dom_sf"/>
</dbReference>
<feature type="repeat" description="WD" evidence="10">
    <location>
        <begin position="321"/>
        <end position="351"/>
    </location>
</feature>
<dbReference type="InterPro" id="IPR001680">
    <property type="entry name" value="WD40_rpt"/>
</dbReference>
<sequence>MAEKRKDTSAGSALIKRTKPNDEENDKTVLTLSNQRSGTQNAIVGTVKRTSALEAPVMQLTGHSGEIYSCEFDSSGELIASAGFDRQIFLWNTYGEVKNYGIIKGHTNAVMEIHWSRDSKQIFSCSADKSVGIFDVKTGERVRKWKGHSAIVNSCQVARRGPEIVVSASDDHTVKVWDPRSKEAVSTFEHEYQATSVCFSDAGDMVYSAGIDNVIKVWDVRKNQTAYTLEGHLDTVTGLRLSPDGSNLLSNSMDNTVRIWDIKPFAANDRCLKVFEGAPHGFEKNLIRPTWSTDGTQIACGSADRTVVIWQVDSKKILYKLPGHKGCVNDVDWHPKEPIVMSASTDKTLFLVNMGRMHTPGKGISSSALPYRRTPPSWVKTTSEEVVDMICKNAKKGLTPSQIGVILRDSYGIPQVRSITGNKVLRILKSSGLAPEVPEDLYHLIKKAVSIRKHLERNRKDKDSKYRLILIESRIHRLARYYKTSGQLPPTWK</sequence>
<feature type="repeat" description="WD" evidence="10">
    <location>
        <begin position="187"/>
        <end position="228"/>
    </location>
</feature>
<dbReference type="PROSITE" id="PS50294">
    <property type="entry name" value="WD_REPEATS_REGION"/>
    <property type="match status" value="5"/>
</dbReference>
<feature type="repeat" description="WD" evidence="10">
    <location>
        <begin position="229"/>
        <end position="263"/>
    </location>
</feature>
<keyword evidence="4" id="KW-0507">mRNA processing</keyword>
<feature type="repeat" description="WD" evidence="10">
    <location>
        <begin position="103"/>
        <end position="144"/>
    </location>
</feature>
<dbReference type="PROSITE" id="PS50082">
    <property type="entry name" value="WD_REPEATS_2"/>
    <property type="match status" value="7"/>
</dbReference>
<evidence type="ECO:0000256" key="7">
    <source>
        <dbReference type="ARBA" id="ARBA00023187"/>
    </source>
</evidence>
<dbReference type="Gene3D" id="4.10.860.130">
    <property type="match status" value="1"/>
</dbReference>
<dbReference type="InterPro" id="IPR012606">
    <property type="entry name" value="Ribosomal_uS15_N"/>
</dbReference>
<evidence type="ECO:0000256" key="1">
    <source>
        <dbReference type="ARBA" id="ARBA00004123"/>
    </source>
</evidence>
<evidence type="ECO:0000259" key="12">
    <source>
        <dbReference type="SMART" id="SM01386"/>
    </source>
</evidence>
<dbReference type="InterPro" id="IPR015943">
    <property type="entry name" value="WD40/YVTN_repeat-like_dom_sf"/>
</dbReference>
<dbReference type="GO" id="GO:0003723">
    <property type="term" value="F:RNA binding"/>
    <property type="evidence" value="ECO:0007669"/>
    <property type="project" value="TreeGrafter"/>
</dbReference>
<keyword evidence="5" id="KW-0677">Repeat</keyword>
<dbReference type="HAMAP" id="MF_01343_A">
    <property type="entry name" value="Ribosomal_uS15_A"/>
    <property type="match status" value="1"/>
</dbReference>
<evidence type="ECO:0000256" key="4">
    <source>
        <dbReference type="ARBA" id="ARBA00022664"/>
    </source>
</evidence>
<dbReference type="GO" id="GO:0005840">
    <property type="term" value="C:ribosome"/>
    <property type="evidence" value="ECO:0007669"/>
    <property type="project" value="UniProtKB-KW"/>
</dbReference>
<dbReference type="GO" id="GO:0006412">
    <property type="term" value="P:translation"/>
    <property type="evidence" value="ECO:0007669"/>
    <property type="project" value="InterPro"/>
</dbReference>
<dbReference type="GO" id="GO:0003735">
    <property type="term" value="F:structural constituent of ribosome"/>
    <property type="evidence" value="ECO:0007669"/>
    <property type="project" value="InterPro"/>
</dbReference>
<proteinExistence type="inferred from homology"/>
<dbReference type="GO" id="GO:0000375">
    <property type="term" value="P:RNA splicing, via transesterification reactions"/>
    <property type="evidence" value="ECO:0007669"/>
    <property type="project" value="UniProtKB-ARBA"/>
</dbReference>
<feature type="repeat" description="WD" evidence="10">
    <location>
        <begin position="291"/>
        <end position="320"/>
    </location>
</feature>
<evidence type="ECO:0000256" key="6">
    <source>
        <dbReference type="ARBA" id="ARBA00022980"/>
    </source>
</evidence>
<dbReference type="EMBL" id="JAANQT010000315">
    <property type="protein sequence ID" value="KAG1312116.1"/>
    <property type="molecule type" value="Genomic_DNA"/>
</dbReference>
<dbReference type="OrthoDB" id="1068471at2759"/>
<dbReference type="SMART" id="SM01387">
    <property type="entry name" value="Ribosomal_S15"/>
    <property type="match status" value="1"/>
</dbReference>
<dbReference type="AlphaFoldDB" id="A0A9P6XEK7"/>
<dbReference type="FunFam" id="2.130.10.10:FF:000229">
    <property type="entry name" value="Small nuclear ribonucleoprotein U5 subunit 40"/>
    <property type="match status" value="1"/>
</dbReference>
<evidence type="ECO:0000256" key="9">
    <source>
        <dbReference type="ARBA" id="ARBA00023274"/>
    </source>
</evidence>
<evidence type="ECO:0000256" key="3">
    <source>
        <dbReference type="ARBA" id="ARBA00022574"/>
    </source>
</evidence>
<dbReference type="CDD" id="cd00200">
    <property type="entry name" value="WD40"/>
    <property type="match status" value="1"/>
</dbReference>
<dbReference type="PANTHER" id="PTHR44006:SF1">
    <property type="entry name" value="U5 SMALL NUCLEAR RIBONUCLEOPROTEIN 40 KDA PROTEIN"/>
    <property type="match status" value="1"/>
</dbReference>
<evidence type="ECO:0000256" key="2">
    <source>
        <dbReference type="ARBA" id="ARBA00008434"/>
    </source>
</evidence>
<keyword evidence="8" id="KW-0539">Nucleus</keyword>
<dbReference type="CDD" id="cd00353">
    <property type="entry name" value="Ribosomal_S15p_S13e"/>
    <property type="match status" value="1"/>
</dbReference>
<dbReference type="Gene3D" id="1.10.287.10">
    <property type="entry name" value="S15/NS1, RNA-binding"/>
    <property type="match status" value="1"/>
</dbReference>
<evidence type="ECO:0000313" key="14">
    <source>
        <dbReference type="Proteomes" id="UP000716291"/>
    </source>
</evidence>
<comment type="subcellular location">
    <subcellularLocation>
        <location evidence="1">Nucleus</location>
    </subcellularLocation>
</comment>
<protein>
    <recommendedName>
        <fullName evidence="12">Small ribosomal subunit protein uS15 N-terminal domain-containing protein</fullName>
    </recommendedName>
</protein>
<reference evidence="13" key="1">
    <citation type="journal article" date="2020" name="Microb. Genom.">
        <title>Genetic diversity of clinical and environmental Mucorales isolates obtained from an investigation of mucormycosis cases among solid organ transplant recipients.</title>
        <authorList>
            <person name="Nguyen M.H."/>
            <person name="Kaul D."/>
            <person name="Muto C."/>
            <person name="Cheng S.J."/>
            <person name="Richter R.A."/>
            <person name="Bruno V.M."/>
            <person name="Liu G."/>
            <person name="Beyhan S."/>
            <person name="Sundermann A.J."/>
            <person name="Mounaud S."/>
            <person name="Pasculle A.W."/>
            <person name="Nierman W.C."/>
            <person name="Driscoll E."/>
            <person name="Cumbie R."/>
            <person name="Clancy C.J."/>
            <person name="Dupont C.L."/>
        </authorList>
    </citation>
    <scope>NUCLEOTIDE SEQUENCE</scope>
    <source>
        <strain evidence="13">GL11</strain>
    </source>
</reference>
<dbReference type="PROSITE" id="PS00362">
    <property type="entry name" value="RIBOSOMAL_S15"/>
    <property type="match status" value="1"/>
</dbReference>
<feature type="repeat" description="WD" evidence="10">
    <location>
        <begin position="145"/>
        <end position="187"/>
    </location>
</feature>
<keyword evidence="7" id="KW-0508">mRNA splicing</keyword>
<keyword evidence="3 10" id="KW-0853">WD repeat</keyword>
<evidence type="ECO:0000256" key="11">
    <source>
        <dbReference type="SAM" id="MobiDB-lite"/>
    </source>
</evidence>
<accession>A0A9P6XEK7</accession>
<evidence type="ECO:0000313" key="13">
    <source>
        <dbReference type="EMBL" id="KAG1312116.1"/>
    </source>
</evidence>
<dbReference type="Gene3D" id="2.130.10.10">
    <property type="entry name" value="YVTN repeat-like/Quinoprotein amine dehydrogenase"/>
    <property type="match status" value="1"/>
</dbReference>
<feature type="region of interest" description="Disordered" evidence="11">
    <location>
        <begin position="1"/>
        <end position="26"/>
    </location>
</feature>
<evidence type="ECO:0000256" key="8">
    <source>
        <dbReference type="ARBA" id="ARBA00023242"/>
    </source>
</evidence>
<dbReference type="GO" id="GO:0071013">
    <property type="term" value="C:catalytic step 2 spliceosome"/>
    <property type="evidence" value="ECO:0007669"/>
    <property type="project" value="TreeGrafter"/>
</dbReference>
<dbReference type="Pfam" id="PF00400">
    <property type="entry name" value="WD40"/>
    <property type="match status" value="7"/>
</dbReference>
<dbReference type="InterPro" id="IPR000589">
    <property type="entry name" value="Ribosomal_uS15"/>
</dbReference>
<keyword evidence="14" id="KW-1185">Reference proteome</keyword>
<name>A0A9P6XEK7_RHIOR</name>
<organism evidence="13 14">
    <name type="scientific">Rhizopus oryzae</name>
    <name type="common">Mucormycosis agent</name>
    <name type="synonym">Rhizopus arrhizus var. delemar</name>
    <dbReference type="NCBI Taxonomy" id="64495"/>
    <lineage>
        <taxon>Eukaryota</taxon>
        <taxon>Fungi</taxon>
        <taxon>Fungi incertae sedis</taxon>
        <taxon>Mucoromycota</taxon>
        <taxon>Mucoromycotina</taxon>
        <taxon>Mucoromycetes</taxon>
        <taxon>Mucorales</taxon>
        <taxon>Mucorineae</taxon>
        <taxon>Rhizopodaceae</taxon>
        <taxon>Rhizopus</taxon>
    </lineage>
</organism>
<dbReference type="FunFam" id="1.10.287.10:FF:000003">
    <property type="entry name" value="40S ribosomal protein S13"/>
    <property type="match status" value="1"/>
</dbReference>
<dbReference type="SMART" id="SM01386">
    <property type="entry name" value="Ribosomal_S13_N"/>
    <property type="match status" value="1"/>
</dbReference>
<dbReference type="InterPro" id="IPR020472">
    <property type="entry name" value="WD40_PAC1"/>
</dbReference>
<dbReference type="GO" id="GO:0006397">
    <property type="term" value="P:mRNA processing"/>
    <property type="evidence" value="ECO:0007669"/>
    <property type="project" value="UniProtKB-KW"/>
</dbReference>
<dbReference type="Proteomes" id="UP000716291">
    <property type="component" value="Unassembled WGS sequence"/>
</dbReference>
<keyword evidence="9" id="KW-0687">Ribonucleoprotein</keyword>
<dbReference type="InterPro" id="IPR023029">
    <property type="entry name" value="Ribosomal_uS15_arc_euk"/>
</dbReference>
<feature type="repeat" description="WD" evidence="10">
    <location>
        <begin position="60"/>
        <end position="92"/>
    </location>
</feature>
<dbReference type="Pfam" id="PF08069">
    <property type="entry name" value="Ribosomal_S13_N"/>
    <property type="match status" value="1"/>
</dbReference>
<dbReference type="InterPro" id="IPR009068">
    <property type="entry name" value="uS15_NS1_RNA-bd_sf"/>
</dbReference>
<dbReference type="GO" id="GO:0005682">
    <property type="term" value="C:U5 snRNP"/>
    <property type="evidence" value="ECO:0007669"/>
    <property type="project" value="UniProtKB-ARBA"/>
</dbReference>
<dbReference type="PROSITE" id="PS00678">
    <property type="entry name" value="WD_REPEATS_1"/>
    <property type="match status" value="1"/>
</dbReference>
<evidence type="ECO:0000256" key="10">
    <source>
        <dbReference type="PROSITE-ProRule" id="PRU00221"/>
    </source>
</evidence>
<evidence type="ECO:0000256" key="5">
    <source>
        <dbReference type="ARBA" id="ARBA00022737"/>
    </source>
</evidence>
<dbReference type="NCBIfam" id="NF006331">
    <property type="entry name" value="PRK08561.1"/>
    <property type="match status" value="1"/>
</dbReference>
<keyword evidence="6" id="KW-0689">Ribosomal protein</keyword>
<dbReference type="SUPFAM" id="SSF50978">
    <property type="entry name" value="WD40 repeat-like"/>
    <property type="match status" value="1"/>
</dbReference>
<feature type="domain" description="Small ribosomal subunit protein uS15 N-terminal" evidence="12">
    <location>
        <begin position="354"/>
        <end position="413"/>
    </location>
</feature>
<comment type="caution">
    <text evidence="13">The sequence shown here is derived from an EMBL/GenBank/DDBJ whole genome shotgun (WGS) entry which is preliminary data.</text>
</comment>
<dbReference type="InterPro" id="IPR052234">
    <property type="entry name" value="U5_snRNP_Component"/>
</dbReference>
<dbReference type="SMART" id="SM00320">
    <property type="entry name" value="WD40"/>
    <property type="match status" value="7"/>
</dbReference>
<dbReference type="Pfam" id="PF00312">
    <property type="entry name" value="Ribosomal_S15"/>
    <property type="match status" value="1"/>
</dbReference>
<comment type="similarity">
    <text evidence="2">Belongs to the universal ribosomal protein uS15 family.</text>
</comment>
<dbReference type="InterPro" id="IPR019775">
    <property type="entry name" value="WD40_repeat_CS"/>
</dbReference>
<dbReference type="SUPFAM" id="SSF47060">
    <property type="entry name" value="S15/NS1 RNA-binding domain"/>
    <property type="match status" value="1"/>
</dbReference>
<dbReference type="PRINTS" id="PR00320">
    <property type="entry name" value="GPROTEINBRPT"/>
</dbReference>
<dbReference type="PANTHER" id="PTHR44006">
    <property type="entry name" value="U5 SMALL NUCLEAR RIBONUCLEOPROTEIN 40 KDA PROTEIN"/>
    <property type="match status" value="1"/>
</dbReference>
<gene>
    <name evidence="13" type="ORF">G6F64_003275</name>
</gene>
<dbReference type="FunFam" id="4.10.860.130:FF:000001">
    <property type="entry name" value="40S ribosomal protein S13"/>
    <property type="match status" value="1"/>
</dbReference>